<name>A0A1F7SFE9_9BACT</name>
<dbReference type="PANTHER" id="PTHR10073:SF12">
    <property type="entry name" value="DNA MISMATCH REPAIR PROTEIN MLH1"/>
    <property type="match status" value="1"/>
</dbReference>
<protein>
    <recommendedName>
        <fullName evidence="4">DNA mismatch repair protein MutL</fullName>
    </recommendedName>
</protein>
<dbReference type="SUPFAM" id="SSF118116">
    <property type="entry name" value="DNA mismatch repair protein MutL"/>
    <property type="match status" value="1"/>
</dbReference>
<evidence type="ECO:0000313" key="8">
    <source>
        <dbReference type="Proteomes" id="UP000178082"/>
    </source>
</evidence>
<dbReference type="InterPro" id="IPR020667">
    <property type="entry name" value="DNA_mismatch_repair_MutL"/>
</dbReference>
<dbReference type="InterPro" id="IPR036890">
    <property type="entry name" value="HATPase_C_sf"/>
</dbReference>
<dbReference type="SMART" id="SM01340">
    <property type="entry name" value="DNA_mis_repair"/>
    <property type="match status" value="1"/>
</dbReference>
<sequence length="615" mass="70166">MYLTNKIPLVNFLLSMVNLIHILPNNLVNKIAAGEVIERPSSVVKELVENSIDASSAEISVFIKDGGKRSIKVVDNGIGMSESDALLSLERHATSKINEEKDLDHISTLGFRGEALPSIASVSQLTLKTRTKNYESGTKIDADGGKIISVSKTGISEGTEIEVRNIFYNTPARLKFLKSATTELNNINDTIVRLSLSNTLISFCFSHNDREMINLQKSENIITRIKFIFGNEFSENLLQIKSEDETTVLEGYISKPDLLRNSRTDQYIFVNGRSIKDRTIFHAIMEGYKSIIPREQYPSVFLFLKIEPSQIDVNTHPAKVEIKFAKPQKIHSLISKTISETLDKNRLVKSFVSRKEFIAPKEYPEFISFDKESDLFQKITFDKQNNNVSEILNKYFPVEPKEYLRTEESKNGYNNSNLLPYISLLDLRILGQIKNSFIIAESSDSLVFVDQHAAHERILYFNLKKQVLENSLEVKPLLFPLTIDTSFRDKHLINEHKKNLLACGFEVEEFGANTIIIKSIPSLLDEKYAKSAILALIDDLSSYSRKENMRVFEDSILKSIACHSAVKANQKLEIDEMKFLLKEMERIKFSDFCPHGRPAIFELKITEIEKRFLRR</sequence>
<dbReference type="InterPro" id="IPR014721">
    <property type="entry name" value="Ribsml_uS5_D2-typ_fold_subgr"/>
</dbReference>
<feature type="domain" description="MutL C-terminal dimerisation" evidence="5">
    <location>
        <begin position="429"/>
        <end position="572"/>
    </location>
</feature>
<dbReference type="GO" id="GO:0005524">
    <property type="term" value="F:ATP binding"/>
    <property type="evidence" value="ECO:0007669"/>
    <property type="project" value="InterPro"/>
</dbReference>
<dbReference type="InterPro" id="IPR042121">
    <property type="entry name" value="MutL_C_regsub"/>
</dbReference>
<dbReference type="GO" id="GO:0030983">
    <property type="term" value="F:mismatched DNA binding"/>
    <property type="evidence" value="ECO:0007669"/>
    <property type="project" value="InterPro"/>
</dbReference>
<proteinExistence type="inferred from homology"/>
<dbReference type="Gene3D" id="3.30.230.10">
    <property type="match status" value="1"/>
</dbReference>
<dbReference type="CDD" id="cd16926">
    <property type="entry name" value="HATPase_MutL-MLH-PMS-like"/>
    <property type="match status" value="1"/>
</dbReference>
<dbReference type="GO" id="GO:0006298">
    <property type="term" value="P:mismatch repair"/>
    <property type="evidence" value="ECO:0007669"/>
    <property type="project" value="UniProtKB-UniRule"/>
</dbReference>
<evidence type="ECO:0000256" key="1">
    <source>
        <dbReference type="ARBA" id="ARBA00006082"/>
    </source>
</evidence>
<comment type="similarity">
    <text evidence="1 4">Belongs to the DNA mismatch repair MutL/HexB family.</text>
</comment>
<comment type="function">
    <text evidence="4">This protein is involved in the repair of mismatches in DNA. It is required for dam-dependent methyl-directed DNA mismatch repair. May act as a 'molecular matchmaker', a protein that promotes the formation of a stable complex between two or more DNA-binding proteins in an ATP-dependent manner without itself being part of a final effector complex.</text>
</comment>
<dbReference type="HAMAP" id="MF_00149">
    <property type="entry name" value="DNA_mis_repair"/>
    <property type="match status" value="1"/>
</dbReference>
<dbReference type="CDD" id="cd00782">
    <property type="entry name" value="MutL_Trans"/>
    <property type="match status" value="1"/>
</dbReference>
<dbReference type="AlphaFoldDB" id="A0A1F7SFE9"/>
<dbReference type="PANTHER" id="PTHR10073">
    <property type="entry name" value="DNA MISMATCH REPAIR PROTEIN MLH, PMS, MUTL"/>
    <property type="match status" value="1"/>
</dbReference>
<dbReference type="GO" id="GO:0032300">
    <property type="term" value="C:mismatch repair complex"/>
    <property type="evidence" value="ECO:0007669"/>
    <property type="project" value="InterPro"/>
</dbReference>
<evidence type="ECO:0000259" key="5">
    <source>
        <dbReference type="SMART" id="SM00853"/>
    </source>
</evidence>
<dbReference type="Pfam" id="PF08676">
    <property type="entry name" value="MutL_C"/>
    <property type="match status" value="1"/>
</dbReference>
<dbReference type="SUPFAM" id="SSF55874">
    <property type="entry name" value="ATPase domain of HSP90 chaperone/DNA topoisomerase II/histidine kinase"/>
    <property type="match status" value="1"/>
</dbReference>
<keyword evidence="3 4" id="KW-0234">DNA repair</keyword>
<evidence type="ECO:0000256" key="4">
    <source>
        <dbReference type="HAMAP-Rule" id="MF_00149"/>
    </source>
</evidence>
<organism evidence="7 8">
    <name type="scientific">Candidatus Schekmanbacteria bacterium RIFCSPLOWO2_12_FULL_38_15</name>
    <dbReference type="NCBI Taxonomy" id="1817883"/>
    <lineage>
        <taxon>Bacteria</taxon>
        <taxon>Candidatus Schekmaniibacteriota</taxon>
    </lineage>
</organism>
<dbReference type="InterPro" id="IPR014762">
    <property type="entry name" value="DNA_mismatch_repair_CS"/>
</dbReference>
<comment type="caution">
    <text evidence="7">The sequence shown here is derived from an EMBL/GenBank/DDBJ whole genome shotgun (WGS) entry which is preliminary data.</text>
</comment>
<dbReference type="NCBIfam" id="TIGR00585">
    <property type="entry name" value="mutl"/>
    <property type="match status" value="1"/>
</dbReference>
<evidence type="ECO:0000256" key="2">
    <source>
        <dbReference type="ARBA" id="ARBA00022763"/>
    </source>
</evidence>
<dbReference type="InterPro" id="IPR014790">
    <property type="entry name" value="MutL_C"/>
</dbReference>
<dbReference type="Gene3D" id="3.30.1540.20">
    <property type="entry name" value="MutL, C-terminal domain, dimerisation subdomain"/>
    <property type="match status" value="1"/>
</dbReference>
<dbReference type="InterPro" id="IPR037198">
    <property type="entry name" value="MutL_C_sf"/>
</dbReference>
<gene>
    <name evidence="4" type="primary">mutL</name>
    <name evidence="7" type="ORF">A3G31_10735</name>
</gene>
<dbReference type="SMART" id="SM00853">
    <property type="entry name" value="MutL_C"/>
    <property type="match status" value="1"/>
</dbReference>
<dbReference type="Gene3D" id="3.30.565.10">
    <property type="entry name" value="Histidine kinase-like ATPase, C-terminal domain"/>
    <property type="match status" value="1"/>
</dbReference>
<accession>A0A1F7SFE9</accession>
<evidence type="ECO:0000256" key="3">
    <source>
        <dbReference type="ARBA" id="ARBA00023204"/>
    </source>
</evidence>
<keyword evidence="2 4" id="KW-0227">DNA damage</keyword>
<evidence type="ECO:0000313" key="7">
    <source>
        <dbReference type="EMBL" id="OGL52461.1"/>
    </source>
</evidence>
<dbReference type="Pfam" id="PF01119">
    <property type="entry name" value="DNA_mis_repair"/>
    <property type="match status" value="1"/>
</dbReference>
<dbReference type="SUPFAM" id="SSF54211">
    <property type="entry name" value="Ribosomal protein S5 domain 2-like"/>
    <property type="match status" value="1"/>
</dbReference>
<dbReference type="STRING" id="1817883.A3G31_10735"/>
<dbReference type="GO" id="GO:0140664">
    <property type="term" value="F:ATP-dependent DNA damage sensor activity"/>
    <property type="evidence" value="ECO:0007669"/>
    <property type="project" value="InterPro"/>
</dbReference>
<dbReference type="InterPro" id="IPR013507">
    <property type="entry name" value="DNA_mismatch_S5_2-like"/>
</dbReference>
<dbReference type="InterPro" id="IPR038973">
    <property type="entry name" value="MutL/Mlh/Pms-like"/>
</dbReference>
<dbReference type="InterPro" id="IPR042120">
    <property type="entry name" value="MutL_C_dimsub"/>
</dbReference>
<evidence type="ECO:0000259" key="6">
    <source>
        <dbReference type="SMART" id="SM01340"/>
    </source>
</evidence>
<dbReference type="Gene3D" id="3.30.1370.100">
    <property type="entry name" value="MutL, C-terminal domain, regulatory subdomain"/>
    <property type="match status" value="1"/>
</dbReference>
<dbReference type="Pfam" id="PF13589">
    <property type="entry name" value="HATPase_c_3"/>
    <property type="match status" value="1"/>
</dbReference>
<dbReference type="InterPro" id="IPR020568">
    <property type="entry name" value="Ribosomal_Su5_D2-typ_SF"/>
</dbReference>
<dbReference type="EMBL" id="MGDI01000031">
    <property type="protein sequence ID" value="OGL52461.1"/>
    <property type="molecule type" value="Genomic_DNA"/>
</dbReference>
<reference evidence="7 8" key="1">
    <citation type="journal article" date="2016" name="Nat. Commun.">
        <title>Thousands of microbial genomes shed light on interconnected biogeochemical processes in an aquifer system.</title>
        <authorList>
            <person name="Anantharaman K."/>
            <person name="Brown C.T."/>
            <person name="Hug L.A."/>
            <person name="Sharon I."/>
            <person name="Castelle C.J."/>
            <person name="Probst A.J."/>
            <person name="Thomas B.C."/>
            <person name="Singh A."/>
            <person name="Wilkins M.J."/>
            <person name="Karaoz U."/>
            <person name="Brodie E.L."/>
            <person name="Williams K.H."/>
            <person name="Hubbard S.S."/>
            <person name="Banfield J.F."/>
        </authorList>
    </citation>
    <scope>NUCLEOTIDE SEQUENCE [LARGE SCALE GENOMIC DNA]</scope>
</reference>
<dbReference type="InterPro" id="IPR002099">
    <property type="entry name" value="MutL/Mlh/PMS"/>
</dbReference>
<dbReference type="Proteomes" id="UP000178082">
    <property type="component" value="Unassembled WGS sequence"/>
</dbReference>
<feature type="domain" description="DNA mismatch repair protein S5" evidence="6">
    <location>
        <begin position="225"/>
        <end position="343"/>
    </location>
</feature>
<dbReference type="PROSITE" id="PS00058">
    <property type="entry name" value="DNA_MISMATCH_REPAIR_1"/>
    <property type="match status" value="1"/>
</dbReference>
<dbReference type="FunFam" id="3.30.565.10:FF:000003">
    <property type="entry name" value="DNA mismatch repair endonuclease MutL"/>
    <property type="match status" value="1"/>
</dbReference>
<dbReference type="GO" id="GO:0016887">
    <property type="term" value="F:ATP hydrolysis activity"/>
    <property type="evidence" value="ECO:0007669"/>
    <property type="project" value="InterPro"/>
</dbReference>